<dbReference type="InterPro" id="IPR036388">
    <property type="entry name" value="WH-like_DNA-bd_sf"/>
</dbReference>
<evidence type="ECO:0000313" key="20">
    <source>
        <dbReference type="Proteomes" id="UP000005387"/>
    </source>
</evidence>
<comment type="function">
    <text evidence="13">Essential cell division protein that coordinates cell division and chromosome segregation. The N-terminus is involved in assembly of the cell-division machinery. The C-terminus functions as a DNA motor that moves dsDNA in an ATP-dependent manner towards the dif recombination site, which is located within the replication terminus region. Required for activation of the Xer recombinase, allowing activation of chromosome unlinking by recombination.</text>
</comment>
<dbReference type="SMART" id="SM00843">
    <property type="entry name" value="Ftsk_gamma"/>
    <property type="match status" value="1"/>
</dbReference>
<feature type="transmembrane region" description="Helical" evidence="17">
    <location>
        <begin position="147"/>
        <end position="164"/>
    </location>
</feature>
<evidence type="ECO:0000256" key="10">
    <source>
        <dbReference type="ARBA" id="ARBA00023125"/>
    </source>
</evidence>
<feature type="transmembrane region" description="Helical" evidence="17">
    <location>
        <begin position="83"/>
        <end position="100"/>
    </location>
</feature>
<dbReference type="InterPro" id="IPR041027">
    <property type="entry name" value="FtsK_alpha"/>
</dbReference>
<feature type="transmembrane region" description="Helical" evidence="17">
    <location>
        <begin position="46"/>
        <end position="71"/>
    </location>
</feature>
<evidence type="ECO:0000256" key="2">
    <source>
        <dbReference type="ARBA" id="ARBA00006474"/>
    </source>
</evidence>
<dbReference type="Pfam" id="PF01580">
    <property type="entry name" value="FtsK_SpoIIIE"/>
    <property type="match status" value="1"/>
</dbReference>
<dbReference type="PANTHER" id="PTHR22683">
    <property type="entry name" value="SPORULATION PROTEIN RELATED"/>
    <property type="match status" value="1"/>
</dbReference>
<evidence type="ECO:0000256" key="16">
    <source>
        <dbReference type="SAM" id="MobiDB-lite"/>
    </source>
</evidence>
<sequence length="954" mass="103517">MAKRKRKKRKSIGESLKYEIYGILLITISVIALSGEAAVGRSLSKLFGLLLGKFFFAIALVGIYVGLAVMIKRAWPKGWSNRKTGLLVLVLALTLSSSIAEIGRKFGPVSSSVEVTSSDILHQLGSDLQGELLAPDSPSTPVMSRDIAGGYVGAVQYTILYALFGKYGSKFLMIVMYAIAIMLITGRSYVDIADGVRTRLGRLITLLRAKYAGRRPRTVAVAARANAANTGQSPSLSRRTIDDFDDDAEDEDDDAQDFADANKRKSMFFSWMRDQQHDSNEHASESREWTMDHDDDEEQQRKTPLVRIRSNRTADQPEARKPEGDTLLSRMLRRAGKPSADERETDSDNEARAPFASLNDEGVGRTDRPTWPNHPSEFNEDAAFEPGATAGDDWDNKYPEQQAAAPSARVSPSSLSPAFEDGEIDGGSTGFDEYDASADERYPEGNAEYDADEPLEGGALVETSPNEHPADAVMAAAPKPRIYRLPSLNLLLKPTGGVKGSDGVDKLDSQRTLEATLESFGVRAKVLDVVQGPAVTRYEVQPATGVKVSRIVGLQDDIALALAAKDIRMEAPIPGKSAIGIEVPNSEVSVVTMREVMESSAFQNSNSKLSIAFGRDISGQSIVGNLAKMPHLLVAGATGSGKSVCINGIITSILYKAKPDEVKFMMIDPKMVELNMYNGIPHLLAPVVTDPRRASLALKKIVVEMEKRYELFSKSGTRNIEGYNTLMESNPAAVLPYIVVIVDELADLMMVAANDVEDAITRLAQMARAAGIHLIIATQRPSVDVITGVIKANIPSRIAFGVSSQVDSRTILDMAGAEKLLGRGDMLFLPVGMSKPIRVQGAFLSDPEVEAVVAHARSQGEAEYKPELVPEIDESSNDPDEIVDELFDQAVQIVVEAKQASVSLLQRRMRVGYTRAARLIDQMEARGVVGPYEGSKPREVLISADYPGGRVGGQ</sequence>
<feature type="transmembrane region" description="Helical" evidence="17">
    <location>
        <begin position="171"/>
        <end position="190"/>
    </location>
</feature>
<dbReference type="GO" id="GO:0003677">
    <property type="term" value="F:DNA binding"/>
    <property type="evidence" value="ECO:0007669"/>
    <property type="project" value="UniProtKB-KW"/>
</dbReference>
<dbReference type="Gene3D" id="3.40.50.300">
    <property type="entry name" value="P-loop containing nucleotide triphosphate hydrolases"/>
    <property type="match status" value="1"/>
</dbReference>
<feature type="region of interest" description="Disordered" evidence="16">
    <location>
        <begin position="224"/>
        <end position="256"/>
    </location>
</feature>
<dbReference type="Pfam" id="PF17854">
    <property type="entry name" value="FtsK_alpha"/>
    <property type="match status" value="1"/>
</dbReference>
<keyword evidence="5 17" id="KW-0812">Transmembrane</keyword>
<evidence type="ECO:0000256" key="15">
    <source>
        <dbReference type="PROSITE-ProRule" id="PRU00289"/>
    </source>
</evidence>
<dbReference type="RefSeq" id="WP_006036648.1">
    <property type="nucleotide sequence ID" value="NZ_AEDD01000001.1"/>
</dbReference>
<evidence type="ECO:0000313" key="19">
    <source>
        <dbReference type="EMBL" id="EFM13122.1"/>
    </source>
</evidence>
<evidence type="ECO:0000256" key="13">
    <source>
        <dbReference type="ARBA" id="ARBA00024986"/>
    </source>
</evidence>
<dbReference type="InterPro" id="IPR002543">
    <property type="entry name" value="FtsK_dom"/>
</dbReference>
<dbReference type="Gene3D" id="1.10.10.10">
    <property type="entry name" value="Winged helix-like DNA-binding domain superfamily/Winged helix DNA-binding domain"/>
    <property type="match status" value="1"/>
</dbReference>
<dbReference type="SUPFAM" id="SSF52540">
    <property type="entry name" value="P-loop containing nucleoside triphosphate hydrolases"/>
    <property type="match status" value="1"/>
</dbReference>
<dbReference type="InterPro" id="IPR027417">
    <property type="entry name" value="P-loop_NTPase"/>
</dbReference>
<dbReference type="GO" id="GO:0007059">
    <property type="term" value="P:chromosome segregation"/>
    <property type="evidence" value="ECO:0007669"/>
    <property type="project" value="UniProtKB-KW"/>
</dbReference>
<comment type="similarity">
    <text evidence="2">Belongs to the FtsK/SpoIIIE/SftA family.</text>
</comment>
<evidence type="ECO:0000259" key="18">
    <source>
        <dbReference type="PROSITE" id="PS50901"/>
    </source>
</evidence>
<dbReference type="OrthoDB" id="9807790at2"/>
<evidence type="ECO:0000256" key="3">
    <source>
        <dbReference type="ARBA" id="ARBA00022475"/>
    </source>
</evidence>
<accession>E0I4A8</accession>
<dbReference type="CDD" id="cd01127">
    <property type="entry name" value="TrwB_TraG_TraD_VirD4"/>
    <property type="match status" value="1"/>
</dbReference>
<keyword evidence="7" id="KW-0159">Chromosome partition</keyword>
<keyword evidence="12" id="KW-0131">Cell cycle</keyword>
<dbReference type="InterPro" id="IPR025199">
    <property type="entry name" value="FtsK_4TM"/>
</dbReference>
<keyword evidence="8 15" id="KW-0067">ATP-binding</keyword>
<dbReference type="InterPro" id="IPR050206">
    <property type="entry name" value="FtsK/SpoIIIE/SftA"/>
</dbReference>
<dbReference type="GO" id="GO:0005524">
    <property type="term" value="F:ATP binding"/>
    <property type="evidence" value="ECO:0007669"/>
    <property type="project" value="UniProtKB-UniRule"/>
</dbReference>
<evidence type="ECO:0000256" key="4">
    <source>
        <dbReference type="ARBA" id="ARBA00022618"/>
    </source>
</evidence>
<keyword evidence="20" id="KW-1185">Reference proteome</keyword>
<feature type="transmembrane region" description="Helical" evidence="17">
    <location>
        <begin position="20"/>
        <end position="40"/>
    </location>
</feature>
<feature type="binding site" evidence="15">
    <location>
        <begin position="636"/>
        <end position="643"/>
    </location>
    <ligand>
        <name>ATP</name>
        <dbReference type="ChEBI" id="CHEBI:30616"/>
    </ligand>
</feature>
<organism evidence="19 20">
    <name type="scientific">Paenibacillus curdlanolyticus YK9</name>
    <dbReference type="NCBI Taxonomy" id="717606"/>
    <lineage>
        <taxon>Bacteria</taxon>
        <taxon>Bacillati</taxon>
        <taxon>Bacillota</taxon>
        <taxon>Bacilli</taxon>
        <taxon>Bacillales</taxon>
        <taxon>Paenibacillaceae</taxon>
        <taxon>Paenibacillus</taxon>
    </lineage>
</organism>
<evidence type="ECO:0000256" key="11">
    <source>
        <dbReference type="ARBA" id="ARBA00023136"/>
    </source>
</evidence>
<reference evidence="19 20" key="1">
    <citation type="submission" date="2010-07" db="EMBL/GenBank/DDBJ databases">
        <title>The draft genome of Paenibacillus curdlanolyticus YK9.</title>
        <authorList>
            <consortium name="US DOE Joint Genome Institute (JGI-PGF)"/>
            <person name="Lucas S."/>
            <person name="Copeland A."/>
            <person name="Lapidus A."/>
            <person name="Cheng J.-F."/>
            <person name="Bruce D."/>
            <person name="Goodwin L."/>
            <person name="Pitluck S."/>
            <person name="Land M.L."/>
            <person name="Hauser L."/>
            <person name="Chang Y.-J."/>
            <person name="Jeffries C."/>
            <person name="Anderson I.J."/>
            <person name="Johnson E."/>
            <person name="Loganathan U."/>
            <person name="Mulhopadhyay B."/>
            <person name="Kyrpides N."/>
            <person name="Woyke T.J."/>
        </authorList>
    </citation>
    <scope>NUCLEOTIDE SEQUENCE [LARGE SCALE GENOMIC DNA]</scope>
    <source>
        <strain evidence="19 20">YK9</strain>
    </source>
</reference>
<dbReference type="SMART" id="SM00382">
    <property type="entry name" value="AAA"/>
    <property type="match status" value="1"/>
</dbReference>
<keyword evidence="9 17" id="KW-1133">Transmembrane helix</keyword>
<dbReference type="STRING" id="717606.PaecuDRAFT_0633"/>
<dbReference type="Pfam" id="PF13491">
    <property type="entry name" value="FtsK_4TM"/>
    <property type="match status" value="1"/>
</dbReference>
<protein>
    <submittedName>
        <fullName evidence="19">Cell division protein FtsK/SpoIIIE</fullName>
    </submittedName>
</protein>
<keyword evidence="3" id="KW-1003">Cell membrane</keyword>
<name>E0I4A8_9BACL</name>
<dbReference type="SUPFAM" id="SSF46785">
    <property type="entry name" value="Winged helix' DNA-binding domain"/>
    <property type="match status" value="1"/>
</dbReference>
<dbReference type="Pfam" id="PF09397">
    <property type="entry name" value="FtsK_gamma"/>
    <property type="match status" value="1"/>
</dbReference>
<feature type="region of interest" description="Disordered" evidence="16">
    <location>
        <begin position="274"/>
        <end position="436"/>
    </location>
</feature>
<evidence type="ECO:0000256" key="5">
    <source>
        <dbReference type="ARBA" id="ARBA00022692"/>
    </source>
</evidence>
<keyword evidence="11 17" id="KW-0472">Membrane</keyword>
<feature type="compositionally biased region" description="Low complexity" evidence="16">
    <location>
        <begin position="403"/>
        <end position="418"/>
    </location>
</feature>
<comment type="subcellular location">
    <subcellularLocation>
        <location evidence="1">Cell membrane</location>
        <topology evidence="1">Multi-pass membrane protein</topology>
    </subcellularLocation>
</comment>
<comment type="subunit">
    <text evidence="14">Homohexamer. Forms a ring that surrounds DNA.</text>
</comment>
<dbReference type="InterPro" id="IPR003593">
    <property type="entry name" value="AAA+_ATPase"/>
</dbReference>
<dbReference type="Gene3D" id="3.30.980.40">
    <property type="match status" value="1"/>
</dbReference>
<dbReference type="GO" id="GO:0005886">
    <property type="term" value="C:plasma membrane"/>
    <property type="evidence" value="ECO:0007669"/>
    <property type="project" value="UniProtKB-SubCell"/>
</dbReference>
<proteinExistence type="inferred from homology"/>
<dbReference type="eggNOG" id="COG1674">
    <property type="taxonomic scope" value="Bacteria"/>
</dbReference>
<evidence type="ECO:0000256" key="7">
    <source>
        <dbReference type="ARBA" id="ARBA00022829"/>
    </source>
</evidence>
<keyword evidence="6 15" id="KW-0547">Nucleotide-binding</keyword>
<evidence type="ECO:0000256" key="8">
    <source>
        <dbReference type="ARBA" id="ARBA00022840"/>
    </source>
</evidence>
<dbReference type="InterPro" id="IPR036390">
    <property type="entry name" value="WH_DNA-bd_sf"/>
</dbReference>
<feature type="compositionally biased region" description="Acidic residues" evidence="16">
    <location>
        <begin position="243"/>
        <end position="256"/>
    </location>
</feature>
<dbReference type="Proteomes" id="UP000005387">
    <property type="component" value="Unassembled WGS sequence"/>
</dbReference>
<evidence type="ECO:0000256" key="14">
    <source>
        <dbReference type="ARBA" id="ARBA00025923"/>
    </source>
</evidence>
<dbReference type="GO" id="GO:0051301">
    <property type="term" value="P:cell division"/>
    <property type="evidence" value="ECO:0007669"/>
    <property type="project" value="UniProtKB-KW"/>
</dbReference>
<evidence type="ECO:0000256" key="17">
    <source>
        <dbReference type="SAM" id="Phobius"/>
    </source>
</evidence>
<evidence type="ECO:0000256" key="6">
    <source>
        <dbReference type="ARBA" id="ARBA00022741"/>
    </source>
</evidence>
<gene>
    <name evidence="19" type="ORF">PaecuDRAFT_0633</name>
</gene>
<evidence type="ECO:0000256" key="1">
    <source>
        <dbReference type="ARBA" id="ARBA00004651"/>
    </source>
</evidence>
<evidence type="ECO:0000256" key="12">
    <source>
        <dbReference type="ARBA" id="ARBA00023306"/>
    </source>
</evidence>
<dbReference type="PROSITE" id="PS50901">
    <property type="entry name" value="FTSK"/>
    <property type="match status" value="1"/>
</dbReference>
<dbReference type="AlphaFoldDB" id="E0I4A8"/>
<keyword evidence="10" id="KW-0238">DNA-binding</keyword>
<keyword evidence="4 19" id="KW-0132">Cell division</keyword>
<feature type="compositionally biased region" description="Basic and acidic residues" evidence="16">
    <location>
        <begin position="315"/>
        <end position="324"/>
    </location>
</feature>
<dbReference type="InterPro" id="IPR018541">
    <property type="entry name" value="Ftsk_gamma"/>
</dbReference>
<evidence type="ECO:0000256" key="9">
    <source>
        <dbReference type="ARBA" id="ARBA00022989"/>
    </source>
</evidence>
<feature type="domain" description="FtsK" evidence="18">
    <location>
        <begin position="619"/>
        <end position="809"/>
    </location>
</feature>
<dbReference type="PANTHER" id="PTHR22683:SF41">
    <property type="entry name" value="DNA TRANSLOCASE FTSK"/>
    <property type="match status" value="1"/>
</dbReference>
<feature type="compositionally biased region" description="Basic and acidic residues" evidence="16">
    <location>
        <begin position="274"/>
        <end position="292"/>
    </location>
</feature>
<dbReference type="EMBL" id="AEDD01000001">
    <property type="protein sequence ID" value="EFM13122.1"/>
    <property type="molecule type" value="Genomic_DNA"/>
</dbReference>